<organism evidence="1 2">
    <name type="scientific">Hygrophoropsis aurantiaca</name>
    <dbReference type="NCBI Taxonomy" id="72124"/>
    <lineage>
        <taxon>Eukaryota</taxon>
        <taxon>Fungi</taxon>
        <taxon>Dikarya</taxon>
        <taxon>Basidiomycota</taxon>
        <taxon>Agaricomycotina</taxon>
        <taxon>Agaricomycetes</taxon>
        <taxon>Agaricomycetidae</taxon>
        <taxon>Boletales</taxon>
        <taxon>Coniophorineae</taxon>
        <taxon>Hygrophoropsidaceae</taxon>
        <taxon>Hygrophoropsis</taxon>
    </lineage>
</organism>
<name>A0ACB8ARH3_9AGAM</name>
<evidence type="ECO:0000313" key="1">
    <source>
        <dbReference type="EMBL" id="KAH7915867.1"/>
    </source>
</evidence>
<proteinExistence type="predicted"/>
<sequence length="580" mass="66290">AGGGIQLWGATLYDFYHVRRLPDVPNLRTTSTGSKLAASMRAMGELKAADEEIEWADMEEDPKEIPPADIGEMIRKYEEREEEANTGLNTDDQPPLDVPLTSPFHPSHYPSPWPITPCVYPHPLPRLQKRIPHHLLPKKLYVHDPWNLLSVENGDVSNLADDEDYADPDFKTPWNKKKDIVRLYHLALNEQAQKEADKAELAERLSERERVAKDGEVMKFLPAGIESGPVEWPMVEAVLPPHPPNMTTVPEAHLYISPRNALGNGNHSVVYRADWEIPRDLLVPSELCDTCIREKAEEELGKWKDMRDKEELNTGDENNDAKGQGAVKGKRKPNKAEEILDKPIIELQTPNFRSIRKYSGEVLQFTPDVQWQNPSQTLPCQHLARGHPAMVPQTARVEVVAKLSIAHDSHISVEAENYQKFPPHFFENWNGYNVVPPLHDPVPVGAIVPQFYGYYLPEKPVVKEHNRPNDLSYLSPILLLEHCGTPIEPDRLSQDDKQECASLLFRFHCECWTHESFAARNIVKQKGRPTESQEERATSEHRSFRLIDFGRSRNKRDGHSRAYEENKALELFKLHHFAFL</sequence>
<dbReference type="EMBL" id="MU267596">
    <property type="protein sequence ID" value="KAH7915867.1"/>
    <property type="molecule type" value="Genomic_DNA"/>
</dbReference>
<protein>
    <submittedName>
        <fullName evidence="1">Uncharacterized protein</fullName>
    </submittedName>
</protein>
<reference evidence="1" key="1">
    <citation type="journal article" date="2021" name="New Phytol.">
        <title>Evolutionary innovations through gain and loss of genes in the ectomycorrhizal Boletales.</title>
        <authorList>
            <person name="Wu G."/>
            <person name="Miyauchi S."/>
            <person name="Morin E."/>
            <person name="Kuo A."/>
            <person name="Drula E."/>
            <person name="Varga T."/>
            <person name="Kohler A."/>
            <person name="Feng B."/>
            <person name="Cao Y."/>
            <person name="Lipzen A."/>
            <person name="Daum C."/>
            <person name="Hundley H."/>
            <person name="Pangilinan J."/>
            <person name="Johnson J."/>
            <person name="Barry K."/>
            <person name="LaButti K."/>
            <person name="Ng V."/>
            <person name="Ahrendt S."/>
            <person name="Min B."/>
            <person name="Choi I.G."/>
            <person name="Park H."/>
            <person name="Plett J.M."/>
            <person name="Magnuson J."/>
            <person name="Spatafora J.W."/>
            <person name="Nagy L.G."/>
            <person name="Henrissat B."/>
            <person name="Grigoriev I.V."/>
            <person name="Yang Z.L."/>
            <person name="Xu J."/>
            <person name="Martin F.M."/>
        </authorList>
    </citation>
    <scope>NUCLEOTIDE SEQUENCE</scope>
    <source>
        <strain evidence="1">ATCC 28755</strain>
    </source>
</reference>
<dbReference type="Proteomes" id="UP000790377">
    <property type="component" value="Unassembled WGS sequence"/>
</dbReference>
<accession>A0ACB8ARH3</accession>
<keyword evidence="2" id="KW-1185">Reference proteome</keyword>
<feature type="non-terminal residue" evidence="1">
    <location>
        <position position="1"/>
    </location>
</feature>
<gene>
    <name evidence="1" type="ORF">BJ138DRAFT_996940</name>
</gene>
<evidence type="ECO:0000313" key="2">
    <source>
        <dbReference type="Proteomes" id="UP000790377"/>
    </source>
</evidence>
<comment type="caution">
    <text evidence="1">The sequence shown here is derived from an EMBL/GenBank/DDBJ whole genome shotgun (WGS) entry which is preliminary data.</text>
</comment>